<gene>
    <name evidence="1" type="ORF">PODLI_1B032475</name>
</gene>
<proteinExistence type="predicted"/>
<name>A0AA35KKX7_9SAUR</name>
<sequence length="75" mass="8430">MSLQPFGTIFEQNGKRTIFDESVTARLSDFSEKSFTAGKSLQQFGTIFEQSGKRTIFDESVTARLSDVSENLFPQ</sequence>
<dbReference type="AlphaFoldDB" id="A0AA35KKX7"/>
<accession>A0AA35KKX7</accession>
<evidence type="ECO:0000313" key="2">
    <source>
        <dbReference type="Proteomes" id="UP001178461"/>
    </source>
</evidence>
<protein>
    <submittedName>
        <fullName evidence="1">Uncharacterized protein</fullName>
    </submittedName>
</protein>
<keyword evidence="2" id="KW-1185">Reference proteome</keyword>
<dbReference type="Proteomes" id="UP001178461">
    <property type="component" value="Chromosome 7"/>
</dbReference>
<dbReference type="EMBL" id="OX395132">
    <property type="protein sequence ID" value="CAI5780156.1"/>
    <property type="molecule type" value="Genomic_DNA"/>
</dbReference>
<feature type="non-terminal residue" evidence="1">
    <location>
        <position position="75"/>
    </location>
</feature>
<evidence type="ECO:0000313" key="1">
    <source>
        <dbReference type="EMBL" id="CAI5780156.1"/>
    </source>
</evidence>
<reference evidence="1" key="1">
    <citation type="submission" date="2022-12" db="EMBL/GenBank/DDBJ databases">
        <authorList>
            <person name="Alioto T."/>
            <person name="Alioto T."/>
            <person name="Gomez Garrido J."/>
        </authorList>
    </citation>
    <scope>NUCLEOTIDE SEQUENCE</scope>
</reference>
<organism evidence="1 2">
    <name type="scientific">Podarcis lilfordi</name>
    <name type="common">Lilford's wall lizard</name>
    <dbReference type="NCBI Taxonomy" id="74358"/>
    <lineage>
        <taxon>Eukaryota</taxon>
        <taxon>Metazoa</taxon>
        <taxon>Chordata</taxon>
        <taxon>Craniata</taxon>
        <taxon>Vertebrata</taxon>
        <taxon>Euteleostomi</taxon>
        <taxon>Lepidosauria</taxon>
        <taxon>Squamata</taxon>
        <taxon>Bifurcata</taxon>
        <taxon>Unidentata</taxon>
        <taxon>Episquamata</taxon>
        <taxon>Laterata</taxon>
        <taxon>Lacertibaenia</taxon>
        <taxon>Lacertidae</taxon>
        <taxon>Podarcis</taxon>
    </lineage>
</organism>